<name>A0A1M8A9U4_MALS4</name>
<evidence type="ECO:0000256" key="5">
    <source>
        <dbReference type="ARBA" id="ARBA00023242"/>
    </source>
</evidence>
<dbReference type="Gene3D" id="3.40.1810.10">
    <property type="entry name" value="Transcription factor, MADS-box"/>
    <property type="match status" value="1"/>
</dbReference>
<dbReference type="VEuPathDB" id="FungiDB:MSYG_3569"/>
<dbReference type="InterPro" id="IPR002100">
    <property type="entry name" value="TF_MADSbox"/>
</dbReference>
<keyword evidence="9" id="KW-1185">Reference proteome</keyword>
<feature type="compositionally biased region" description="Low complexity" evidence="6">
    <location>
        <begin position="99"/>
        <end position="128"/>
    </location>
</feature>
<gene>
    <name evidence="8" type="ORF">MSYG_3569</name>
</gene>
<feature type="domain" description="MADS-box" evidence="7">
    <location>
        <begin position="144"/>
        <end position="204"/>
    </location>
</feature>
<dbReference type="PRINTS" id="PR00404">
    <property type="entry name" value="MADSDOMAIN"/>
</dbReference>
<dbReference type="GO" id="GO:0045944">
    <property type="term" value="P:positive regulation of transcription by RNA polymerase II"/>
    <property type="evidence" value="ECO:0007669"/>
    <property type="project" value="InterPro"/>
</dbReference>
<evidence type="ECO:0000256" key="3">
    <source>
        <dbReference type="ARBA" id="ARBA00023125"/>
    </source>
</evidence>
<dbReference type="STRING" id="1230383.A0A1M8A9U4"/>
<dbReference type="SUPFAM" id="SSF55455">
    <property type="entry name" value="SRF-like"/>
    <property type="match status" value="1"/>
</dbReference>
<dbReference type="SMART" id="SM00432">
    <property type="entry name" value="MADS"/>
    <property type="match status" value="1"/>
</dbReference>
<feature type="compositionally biased region" description="Basic and acidic residues" evidence="6">
    <location>
        <begin position="390"/>
        <end position="400"/>
    </location>
</feature>
<evidence type="ECO:0000256" key="4">
    <source>
        <dbReference type="ARBA" id="ARBA00023163"/>
    </source>
</evidence>
<evidence type="ECO:0000256" key="2">
    <source>
        <dbReference type="ARBA" id="ARBA00023015"/>
    </source>
</evidence>
<dbReference type="GO" id="GO:0046983">
    <property type="term" value="F:protein dimerization activity"/>
    <property type="evidence" value="ECO:0007669"/>
    <property type="project" value="InterPro"/>
</dbReference>
<feature type="compositionally biased region" description="Acidic residues" evidence="6">
    <location>
        <begin position="245"/>
        <end position="263"/>
    </location>
</feature>
<feature type="compositionally biased region" description="Polar residues" evidence="6">
    <location>
        <begin position="80"/>
        <end position="98"/>
    </location>
</feature>
<organism evidence="8 9">
    <name type="scientific">Malassezia sympodialis (strain ATCC 42132)</name>
    <name type="common">Atopic eczema-associated yeast</name>
    <dbReference type="NCBI Taxonomy" id="1230383"/>
    <lineage>
        <taxon>Eukaryota</taxon>
        <taxon>Fungi</taxon>
        <taxon>Dikarya</taxon>
        <taxon>Basidiomycota</taxon>
        <taxon>Ustilaginomycotina</taxon>
        <taxon>Malasseziomycetes</taxon>
        <taxon>Malasseziales</taxon>
        <taxon>Malasseziaceae</taxon>
        <taxon>Malassezia</taxon>
    </lineage>
</organism>
<dbReference type="EMBL" id="LT671826">
    <property type="protein sequence ID" value="SHO79220.1"/>
    <property type="molecule type" value="Genomic_DNA"/>
</dbReference>
<dbReference type="GO" id="GO:0000987">
    <property type="term" value="F:cis-regulatory region sequence-specific DNA binding"/>
    <property type="evidence" value="ECO:0007669"/>
    <property type="project" value="InterPro"/>
</dbReference>
<feature type="region of interest" description="Disordered" evidence="6">
    <location>
        <begin position="226"/>
        <end position="279"/>
    </location>
</feature>
<evidence type="ECO:0000313" key="8">
    <source>
        <dbReference type="EMBL" id="SHO79220.1"/>
    </source>
</evidence>
<feature type="region of interest" description="Disordered" evidence="6">
    <location>
        <begin position="298"/>
        <end position="329"/>
    </location>
</feature>
<dbReference type="GO" id="GO:0000981">
    <property type="term" value="F:DNA-binding transcription factor activity, RNA polymerase II-specific"/>
    <property type="evidence" value="ECO:0007669"/>
    <property type="project" value="InterPro"/>
</dbReference>
<accession>A0A1M8A9U4</accession>
<dbReference type="Pfam" id="PF00319">
    <property type="entry name" value="SRF-TF"/>
    <property type="match status" value="1"/>
</dbReference>
<sequence length="400" mass="42334">MSSFLNESTSQEHGPYASMYPIPAGALPLGQPYEAITSQGGPWAFPMASMASSQGSLPTAGGLMAMPPNFAPGFPAPGSSVPTSHATADAQNVSPNAQTPTRAPAPSAEATSTPSTAPQPQENEATRTNARRRAPAKGEKDSRTGRRKIKIEYIDDDSRRHITFSKRKAGIMKKAYELATLTGTQVLLLVVSQTGLVYTFTTPKLEAVVKEPEGRNLIQECLNAPDASDMSLQAGPSSAPLLREEADEGEEGEEDEDEEDEGLDMGRADAGLSSHAMGGVPAPPFAPAMDTPLFHPGWAPVAKGKRADDGPDSPAPMPHAALKRRRTQPNLSMRASAPDVTQGLYHPNMVPVPHLDRSALPMFFGSPHTPHAQPPEKRGASPSNGADASFRPKQEAPRSS</sequence>
<evidence type="ECO:0000313" key="9">
    <source>
        <dbReference type="Proteomes" id="UP000186303"/>
    </source>
</evidence>
<keyword evidence="4" id="KW-0804">Transcription</keyword>
<feature type="compositionally biased region" description="Basic and acidic residues" evidence="6">
    <location>
        <begin position="136"/>
        <end position="147"/>
    </location>
</feature>
<keyword evidence="3" id="KW-0238">DNA-binding</keyword>
<dbReference type="OMA" id="DSRRHIT"/>
<dbReference type="PANTHER" id="PTHR48019">
    <property type="entry name" value="SERUM RESPONSE FACTOR HOMOLOG"/>
    <property type="match status" value="1"/>
</dbReference>
<keyword evidence="2" id="KW-0805">Transcription regulation</keyword>
<feature type="region of interest" description="Disordered" evidence="6">
    <location>
        <begin position="74"/>
        <end position="147"/>
    </location>
</feature>
<dbReference type="AlphaFoldDB" id="A0A1M8A9U4"/>
<dbReference type="PROSITE" id="PS50066">
    <property type="entry name" value="MADS_BOX_2"/>
    <property type="match status" value="1"/>
</dbReference>
<dbReference type="OrthoDB" id="2284405at2759"/>
<dbReference type="GO" id="GO:0005634">
    <property type="term" value="C:nucleus"/>
    <property type="evidence" value="ECO:0007669"/>
    <property type="project" value="UniProtKB-SubCell"/>
</dbReference>
<dbReference type="InterPro" id="IPR033897">
    <property type="entry name" value="SRF-like_MADS-box"/>
</dbReference>
<proteinExistence type="predicted"/>
<evidence type="ECO:0000256" key="1">
    <source>
        <dbReference type="ARBA" id="ARBA00004123"/>
    </source>
</evidence>
<evidence type="ECO:0000259" key="7">
    <source>
        <dbReference type="PROSITE" id="PS50066"/>
    </source>
</evidence>
<protein>
    <submittedName>
        <fullName evidence="8">Similar to S.cerevisiae protein MCM1 (Transcription factor)</fullName>
    </submittedName>
</protein>
<evidence type="ECO:0000256" key="6">
    <source>
        <dbReference type="SAM" id="MobiDB-lite"/>
    </source>
</evidence>
<dbReference type="InterPro" id="IPR050142">
    <property type="entry name" value="MADS-box/MEF2_TF"/>
</dbReference>
<feature type="region of interest" description="Disordered" evidence="6">
    <location>
        <begin position="359"/>
        <end position="400"/>
    </location>
</feature>
<reference evidence="9" key="1">
    <citation type="journal article" date="2017" name="Nucleic Acids Res.">
        <title>Proteogenomics produces comprehensive and highly accurate protein-coding gene annotation in a complete genome assembly of Malassezia sympodialis.</title>
        <authorList>
            <person name="Zhu Y."/>
            <person name="Engstroem P.G."/>
            <person name="Tellgren-Roth C."/>
            <person name="Baudo C.D."/>
            <person name="Kennell J.C."/>
            <person name="Sun S."/>
            <person name="Billmyre R.B."/>
            <person name="Schroeder M.S."/>
            <person name="Andersson A."/>
            <person name="Holm T."/>
            <person name="Sigurgeirsson B."/>
            <person name="Wu G."/>
            <person name="Sankaranarayanan S.R."/>
            <person name="Siddharthan R."/>
            <person name="Sanyal K."/>
            <person name="Lundeberg J."/>
            <person name="Nystedt B."/>
            <person name="Boekhout T."/>
            <person name="Dawson T.L. Jr."/>
            <person name="Heitman J."/>
            <person name="Scheynius A."/>
            <person name="Lehtioe J."/>
        </authorList>
    </citation>
    <scope>NUCLEOTIDE SEQUENCE [LARGE SCALE GENOMIC DNA]</scope>
    <source>
        <strain evidence="9">ATCC 42132</strain>
    </source>
</reference>
<dbReference type="CDD" id="cd00266">
    <property type="entry name" value="MADS_SRF_like"/>
    <property type="match status" value="1"/>
</dbReference>
<dbReference type="FunFam" id="3.40.1810.10:FF:000002">
    <property type="entry name" value="Serum response factor b"/>
    <property type="match status" value="1"/>
</dbReference>
<comment type="subcellular location">
    <subcellularLocation>
        <location evidence="1">Nucleus</location>
    </subcellularLocation>
</comment>
<dbReference type="Proteomes" id="UP000186303">
    <property type="component" value="Chromosome 6"/>
</dbReference>
<dbReference type="InterPro" id="IPR036879">
    <property type="entry name" value="TF_MADSbox_sf"/>
</dbReference>
<dbReference type="PROSITE" id="PS00350">
    <property type="entry name" value="MADS_BOX_1"/>
    <property type="match status" value="1"/>
</dbReference>
<keyword evidence="5" id="KW-0539">Nucleus</keyword>